<dbReference type="OrthoDB" id="9798857at2"/>
<dbReference type="InterPro" id="IPR009057">
    <property type="entry name" value="Homeodomain-like_sf"/>
</dbReference>
<dbReference type="EMBL" id="FNZE01000005">
    <property type="protein sequence ID" value="SEJ18298.1"/>
    <property type="molecule type" value="Genomic_DNA"/>
</dbReference>
<feature type="DNA-binding region" description="H-T-H motif" evidence="4">
    <location>
        <begin position="32"/>
        <end position="51"/>
    </location>
</feature>
<dbReference type="InterPro" id="IPR001647">
    <property type="entry name" value="HTH_TetR"/>
</dbReference>
<dbReference type="PANTHER" id="PTHR47506:SF7">
    <property type="entry name" value="TRANSCRIPTIONAL REGULATORY PROTEIN"/>
    <property type="match status" value="1"/>
</dbReference>
<dbReference type="AlphaFoldDB" id="A0A1H6WN26"/>
<dbReference type="Pfam" id="PF00440">
    <property type="entry name" value="TetR_N"/>
    <property type="match status" value="1"/>
</dbReference>
<reference evidence="7" key="1">
    <citation type="submission" date="2016-10" db="EMBL/GenBank/DDBJ databases">
        <authorList>
            <person name="Varghese N."/>
            <person name="Submissions S."/>
        </authorList>
    </citation>
    <scope>NUCLEOTIDE SEQUENCE [LARGE SCALE GENOMIC DNA]</scope>
    <source>
        <strain evidence="7">LMG 25967</strain>
    </source>
</reference>
<dbReference type="PROSITE" id="PS50977">
    <property type="entry name" value="HTH_TETR_2"/>
    <property type="match status" value="1"/>
</dbReference>
<evidence type="ECO:0000256" key="3">
    <source>
        <dbReference type="ARBA" id="ARBA00023163"/>
    </source>
</evidence>
<evidence type="ECO:0000313" key="7">
    <source>
        <dbReference type="Proteomes" id="UP000242930"/>
    </source>
</evidence>
<dbReference type="STRING" id="915471.SAMN05216201_105185"/>
<dbReference type="Gene3D" id="1.10.10.60">
    <property type="entry name" value="Homeodomain-like"/>
    <property type="match status" value="1"/>
</dbReference>
<evidence type="ECO:0000259" key="5">
    <source>
        <dbReference type="PROSITE" id="PS50977"/>
    </source>
</evidence>
<feature type="domain" description="HTH tetR-type" evidence="5">
    <location>
        <begin position="9"/>
        <end position="69"/>
    </location>
</feature>
<dbReference type="RefSeq" id="WP_090309688.1">
    <property type="nucleotide sequence ID" value="NZ_FNZE01000005.1"/>
</dbReference>
<dbReference type="PANTHER" id="PTHR47506">
    <property type="entry name" value="TRANSCRIPTIONAL REGULATORY PROTEIN"/>
    <property type="match status" value="1"/>
</dbReference>
<dbReference type="InterPro" id="IPR036271">
    <property type="entry name" value="Tet_transcr_reg_TetR-rel_C_sf"/>
</dbReference>
<dbReference type="SUPFAM" id="SSF48498">
    <property type="entry name" value="Tetracyclin repressor-like, C-terminal domain"/>
    <property type="match status" value="1"/>
</dbReference>
<dbReference type="GO" id="GO:0003677">
    <property type="term" value="F:DNA binding"/>
    <property type="evidence" value="ECO:0007669"/>
    <property type="project" value="UniProtKB-UniRule"/>
</dbReference>
<keyword evidence="1" id="KW-0805">Transcription regulation</keyword>
<evidence type="ECO:0000256" key="4">
    <source>
        <dbReference type="PROSITE-ProRule" id="PRU00335"/>
    </source>
</evidence>
<proteinExistence type="predicted"/>
<dbReference type="SUPFAM" id="SSF46689">
    <property type="entry name" value="Homeodomain-like"/>
    <property type="match status" value="1"/>
</dbReference>
<organism evidence="6 7">
    <name type="scientific">Pseudomonas linyingensis</name>
    <dbReference type="NCBI Taxonomy" id="915471"/>
    <lineage>
        <taxon>Bacteria</taxon>
        <taxon>Pseudomonadati</taxon>
        <taxon>Pseudomonadota</taxon>
        <taxon>Gammaproteobacteria</taxon>
        <taxon>Pseudomonadales</taxon>
        <taxon>Pseudomonadaceae</taxon>
        <taxon>Pseudomonas</taxon>
    </lineage>
</organism>
<sequence length="187" mass="20514">MAWPENRSDQTRERILDSAARLFSLRGFDAVGIDELMEDAGLTRGAFYHHFRSKSELYGQAIAHAARVGAAHFDTLGEQGLSRLVDGYLQYDHAQGGNPSCPLAFMAIDVALRKDRVRHSYTRTFSGFVERLQAALPEGAGSREQALQLAVTMIGGVTLARALDDAELSEELLAACRERSRAMLEGS</sequence>
<dbReference type="PRINTS" id="PR00455">
    <property type="entry name" value="HTHTETR"/>
</dbReference>
<name>A0A1H6WN26_9PSED</name>
<keyword evidence="7" id="KW-1185">Reference proteome</keyword>
<keyword evidence="2 4" id="KW-0238">DNA-binding</keyword>
<protein>
    <submittedName>
        <fullName evidence="6">Transcriptional regulator, TetR family</fullName>
    </submittedName>
</protein>
<keyword evidence="3" id="KW-0804">Transcription</keyword>
<evidence type="ECO:0000256" key="2">
    <source>
        <dbReference type="ARBA" id="ARBA00023125"/>
    </source>
</evidence>
<gene>
    <name evidence="6" type="ORF">SAMN05216201_105185</name>
</gene>
<evidence type="ECO:0000256" key="1">
    <source>
        <dbReference type="ARBA" id="ARBA00023015"/>
    </source>
</evidence>
<evidence type="ECO:0000313" key="6">
    <source>
        <dbReference type="EMBL" id="SEJ18298.1"/>
    </source>
</evidence>
<dbReference type="Proteomes" id="UP000242930">
    <property type="component" value="Unassembled WGS sequence"/>
</dbReference>
<dbReference type="Gene3D" id="1.10.357.10">
    <property type="entry name" value="Tetracycline Repressor, domain 2"/>
    <property type="match status" value="1"/>
</dbReference>
<accession>A0A1H6WN26</accession>